<comment type="caution">
    <text evidence="5">The sequence shown here is derived from an EMBL/GenBank/DDBJ whole genome shotgun (WGS) entry which is preliminary data.</text>
</comment>
<protein>
    <submittedName>
        <fullName evidence="5">Aldehyde dehydrogenase family protein</fullName>
    </submittedName>
</protein>
<comment type="similarity">
    <text evidence="3">Belongs to the aldehyde dehydrogenase family.</text>
</comment>
<dbReference type="InterPro" id="IPR029510">
    <property type="entry name" value="Ald_DH_CS_GLU"/>
</dbReference>
<keyword evidence="1 3" id="KW-0560">Oxidoreductase</keyword>
<dbReference type="Proteomes" id="UP000634522">
    <property type="component" value="Unassembled WGS sequence"/>
</dbReference>
<evidence type="ECO:0000256" key="1">
    <source>
        <dbReference type="ARBA" id="ARBA00023002"/>
    </source>
</evidence>
<dbReference type="EMBL" id="WTVS01000009">
    <property type="protein sequence ID" value="NMF96910.1"/>
    <property type="molecule type" value="Genomic_DNA"/>
</dbReference>
<evidence type="ECO:0000256" key="3">
    <source>
        <dbReference type="RuleBase" id="RU003345"/>
    </source>
</evidence>
<dbReference type="PROSITE" id="PS00687">
    <property type="entry name" value="ALDEHYDE_DEHYDR_GLU"/>
    <property type="match status" value="1"/>
</dbReference>
<dbReference type="CDD" id="cd07112">
    <property type="entry name" value="ALDH_GABALDH-PuuC"/>
    <property type="match status" value="1"/>
</dbReference>
<accession>A0ABX1NCG4</accession>
<dbReference type="PROSITE" id="PS00070">
    <property type="entry name" value="ALDEHYDE_DEHYDR_CYS"/>
    <property type="match status" value="1"/>
</dbReference>
<feature type="active site" evidence="2">
    <location>
        <position position="268"/>
    </location>
</feature>
<dbReference type="InterPro" id="IPR016160">
    <property type="entry name" value="Ald_DH_CS_CYS"/>
</dbReference>
<dbReference type="SUPFAM" id="SSF53720">
    <property type="entry name" value="ALDH-like"/>
    <property type="match status" value="1"/>
</dbReference>
<evidence type="ECO:0000256" key="2">
    <source>
        <dbReference type="PROSITE-ProRule" id="PRU10007"/>
    </source>
</evidence>
<dbReference type="InterPro" id="IPR016162">
    <property type="entry name" value="Ald_DH_N"/>
</dbReference>
<dbReference type="RefSeq" id="WP_169138519.1">
    <property type="nucleotide sequence ID" value="NZ_WTVS01000009.1"/>
</dbReference>
<proteinExistence type="inferred from homology"/>
<keyword evidence="6" id="KW-1185">Reference proteome</keyword>
<evidence type="ECO:0000313" key="6">
    <source>
        <dbReference type="Proteomes" id="UP000634522"/>
    </source>
</evidence>
<dbReference type="Pfam" id="PF00171">
    <property type="entry name" value="Aldedh"/>
    <property type="match status" value="1"/>
</dbReference>
<dbReference type="Gene3D" id="3.40.605.10">
    <property type="entry name" value="Aldehyde Dehydrogenase, Chain A, domain 1"/>
    <property type="match status" value="1"/>
</dbReference>
<dbReference type="PANTHER" id="PTHR11699">
    <property type="entry name" value="ALDEHYDE DEHYDROGENASE-RELATED"/>
    <property type="match status" value="1"/>
</dbReference>
<name>A0ABX1NCG4_9RHOO</name>
<dbReference type="Gene3D" id="3.40.309.10">
    <property type="entry name" value="Aldehyde Dehydrogenase, Chain A, domain 2"/>
    <property type="match status" value="1"/>
</dbReference>
<gene>
    <name evidence="5" type="ORF">GPA27_05860</name>
</gene>
<organism evidence="5 6">
    <name type="scientific">Aromatoleum toluolicum</name>
    <dbReference type="NCBI Taxonomy" id="90060"/>
    <lineage>
        <taxon>Bacteria</taxon>
        <taxon>Pseudomonadati</taxon>
        <taxon>Pseudomonadota</taxon>
        <taxon>Betaproteobacteria</taxon>
        <taxon>Rhodocyclales</taxon>
        <taxon>Rhodocyclaceae</taxon>
        <taxon>Aromatoleum</taxon>
    </lineage>
</organism>
<evidence type="ECO:0000259" key="4">
    <source>
        <dbReference type="Pfam" id="PF00171"/>
    </source>
</evidence>
<reference evidence="5 6" key="1">
    <citation type="submission" date="2019-12" db="EMBL/GenBank/DDBJ databases">
        <title>Comparative genomics gives insights into the taxonomy of the Azoarcus-Aromatoleum group and reveals separate origins of nif in the plant-associated Azoarcus and non-plant-associated Aromatoleum sub-groups.</title>
        <authorList>
            <person name="Lafos M."/>
            <person name="Maluk M."/>
            <person name="Batista M."/>
            <person name="Junghare M."/>
            <person name="Carmona M."/>
            <person name="Faoro H."/>
            <person name="Cruz L.M."/>
            <person name="Battistoni F."/>
            <person name="De Souza E."/>
            <person name="Pedrosa F."/>
            <person name="Chen W.-M."/>
            <person name="Poole P.S."/>
            <person name="Dixon R.A."/>
            <person name="James E.K."/>
        </authorList>
    </citation>
    <scope>NUCLEOTIDE SEQUENCE [LARGE SCALE GENOMIC DNA]</scope>
    <source>
        <strain evidence="5 6">T</strain>
    </source>
</reference>
<dbReference type="InterPro" id="IPR016163">
    <property type="entry name" value="Ald_DH_C"/>
</dbReference>
<dbReference type="InterPro" id="IPR015590">
    <property type="entry name" value="Aldehyde_DH_dom"/>
</dbReference>
<evidence type="ECO:0000313" key="5">
    <source>
        <dbReference type="EMBL" id="NMF96910.1"/>
    </source>
</evidence>
<dbReference type="InterPro" id="IPR016161">
    <property type="entry name" value="Ald_DH/histidinol_DH"/>
</dbReference>
<feature type="domain" description="Aldehyde dehydrogenase" evidence="4">
    <location>
        <begin position="30"/>
        <end position="495"/>
    </location>
</feature>
<sequence>MTDTLTRDAIAQKIKRLEYRNLAFIDGQFVPARSGKTFPTLNPATGEVLTEVAACGSEDVDLAVQAARRAFNAGVWSGLAPAERKAIMKRFADLIDEHRLELAILESLEAGKPIGECFNVDIPDTANTIRWNAETADKLYDAVAPTAPDVVATVRREPLGVVGAVLPWNFPAMMVGWKLGPALVTGNCVVVKPAQLTSLSTLRIAELGHKAGIPAGVLNVVPGLGSTAGQAIGMHPDVDLIAFTGSTAVGRRFLEYSAATNLKRVALELGGKNPQVVMPDVSDLKTVASNVLASAFWNMGENCSAGSRLVVHRSIKDALLDEMLVQLEADWKTGDPLDPELRLGALIQKDHMDKVLGFIDRAKAAGLTLLTGGERILEETGGYFVAPTIFDEVPRDAEIAREEIFGPVLAVIPFDTEEEAIAIANDTCYGLAASLWSDDISTVHRMSKAIRAGTVSVNCFSEGDITTPFGGYKQSGFGGRDKSVYAHEHYTELKTTWIKLA</sequence>